<reference evidence="1 2" key="1">
    <citation type="submission" date="2024-03" db="EMBL/GenBank/DDBJ databases">
        <authorList>
            <person name="Gkanogiannis A."/>
            <person name="Becerra Lopez-Lavalle L."/>
        </authorList>
    </citation>
    <scope>NUCLEOTIDE SEQUENCE [LARGE SCALE GENOMIC DNA]</scope>
</reference>
<gene>
    <name evidence="1" type="ORF">CITCOLO1_LOCUS18129</name>
</gene>
<organism evidence="1 2">
    <name type="scientific">Citrullus colocynthis</name>
    <name type="common">colocynth</name>
    <dbReference type="NCBI Taxonomy" id="252529"/>
    <lineage>
        <taxon>Eukaryota</taxon>
        <taxon>Viridiplantae</taxon>
        <taxon>Streptophyta</taxon>
        <taxon>Embryophyta</taxon>
        <taxon>Tracheophyta</taxon>
        <taxon>Spermatophyta</taxon>
        <taxon>Magnoliopsida</taxon>
        <taxon>eudicotyledons</taxon>
        <taxon>Gunneridae</taxon>
        <taxon>Pentapetalae</taxon>
        <taxon>rosids</taxon>
        <taxon>fabids</taxon>
        <taxon>Cucurbitales</taxon>
        <taxon>Cucurbitaceae</taxon>
        <taxon>Benincaseae</taxon>
        <taxon>Citrullus</taxon>
    </lineage>
</organism>
<sequence length="59" mass="6873">MVLQRRRRSLRVHGRSGTALESYFKIPTLKKKIFACSRSKRHDAGVLLQIPALRKKRRG</sequence>
<evidence type="ECO:0000313" key="2">
    <source>
        <dbReference type="Proteomes" id="UP001642487"/>
    </source>
</evidence>
<feature type="non-terminal residue" evidence="1">
    <location>
        <position position="59"/>
    </location>
</feature>
<keyword evidence="2" id="KW-1185">Reference proteome</keyword>
<dbReference type="Proteomes" id="UP001642487">
    <property type="component" value="Chromosome 7"/>
</dbReference>
<accession>A0ABP0Z263</accession>
<name>A0ABP0Z263_9ROSI</name>
<proteinExistence type="predicted"/>
<protein>
    <submittedName>
        <fullName evidence="1">Uncharacterized protein</fullName>
    </submittedName>
</protein>
<dbReference type="EMBL" id="OZ021741">
    <property type="protein sequence ID" value="CAK9325856.1"/>
    <property type="molecule type" value="Genomic_DNA"/>
</dbReference>
<evidence type="ECO:0000313" key="1">
    <source>
        <dbReference type="EMBL" id="CAK9325856.1"/>
    </source>
</evidence>